<evidence type="ECO:0000256" key="1">
    <source>
        <dbReference type="ARBA" id="ARBA00010584"/>
    </source>
</evidence>
<dbReference type="Gene3D" id="3.40.50.720">
    <property type="entry name" value="NAD(P)-binding Rossmann-like Domain"/>
    <property type="match status" value="1"/>
</dbReference>
<keyword evidence="3" id="KW-0560">Oxidoreductase</keyword>
<dbReference type="InterPro" id="IPR000534">
    <property type="entry name" value="Semialdehyde_DH_NAD-bd"/>
</dbReference>
<reference evidence="3 4" key="1">
    <citation type="submission" date="2018-06" db="EMBL/GenBank/DDBJ databases">
        <authorList>
            <consortium name="Pathogen Informatics"/>
            <person name="Doyle S."/>
        </authorList>
    </citation>
    <scope>NUCLEOTIDE SEQUENCE [LARGE SCALE GENOMIC DNA]</scope>
    <source>
        <strain evidence="4">NCTC 10815</strain>
    </source>
</reference>
<dbReference type="Proteomes" id="UP000254879">
    <property type="component" value="Unassembled WGS sequence"/>
</dbReference>
<gene>
    <name evidence="3" type="primary">asd_2</name>
    <name evidence="3" type="ORF">NCTC10815_00523</name>
</gene>
<dbReference type="EMBL" id="UGPG01000001">
    <property type="protein sequence ID" value="STY43235.1"/>
    <property type="molecule type" value="Genomic_DNA"/>
</dbReference>
<dbReference type="AlphaFoldDB" id="A0A378MHG7"/>
<dbReference type="Pfam" id="PF01118">
    <property type="entry name" value="Semialdhyde_dh"/>
    <property type="match status" value="1"/>
</dbReference>
<proteinExistence type="inferred from homology"/>
<dbReference type="InterPro" id="IPR036291">
    <property type="entry name" value="NAD(P)-bd_dom_sf"/>
</dbReference>
<sequence>MTTGYHVAVVGATGAVGTQMIKLLEEATFEIKQISFLSSARSAGKNCRSEAKK</sequence>
<dbReference type="PANTHER" id="PTHR46278:SF2">
    <property type="entry name" value="ASPARTATE-SEMIALDEHYDE DEHYDROGENASE"/>
    <property type="match status" value="1"/>
</dbReference>
<organism evidence="3 4">
    <name type="scientific">Listeria grayi</name>
    <name type="common">Listeria murrayi</name>
    <dbReference type="NCBI Taxonomy" id="1641"/>
    <lineage>
        <taxon>Bacteria</taxon>
        <taxon>Bacillati</taxon>
        <taxon>Bacillota</taxon>
        <taxon>Bacilli</taxon>
        <taxon>Bacillales</taxon>
        <taxon>Listeriaceae</taxon>
        <taxon>Listeria</taxon>
    </lineage>
</organism>
<feature type="domain" description="Semialdehyde dehydrogenase NAD-binding" evidence="2">
    <location>
        <begin position="7"/>
        <end position="51"/>
    </location>
</feature>
<dbReference type="EC" id="1.2.1.11" evidence="3"/>
<protein>
    <submittedName>
        <fullName evidence="3">Aspartate-semialdehyde dehydrogenase</fullName>
        <ecNumber evidence="3">1.2.1.11</ecNumber>
    </submittedName>
</protein>
<accession>A0A378MHG7</accession>
<evidence type="ECO:0000259" key="2">
    <source>
        <dbReference type="Pfam" id="PF01118"/>
    </source>
</evidence>
<dbReference type="GO" id="GO:0051287">
    <property type="term" value="F:NAD binding"/>
    <property type="evidence" value="ECO:0007669"/>
    <property type="project" value="InterPro"/>
</dbReference>
<dbReference type="SUPFAM" id="SSF51735">
    <property type="entry name" value="NAD(P)-binding Rossmann-fold domains"/>
    <property type="match status" value="1"/>
</dbReference>
<dbReference type="PANTHER" id="PTHR46278">
    <property type="entry name" value="DEHYDROGENASE, PUTATIVE-RELATED"/>
    <property type="match status" value="1"/>
</dbReference>
<dbReference type="GO" id="GO:0004073">
    <property type="term" value="F:aspartate-semialdehyde dehydrogenase activity"/>
    <property type="evidence" value="ECO:0007669"/>
    <property type="project" value="UniProtKB-EC"/>
</dbReference>
<evidence type="ECO:0000313" key="4">
    <source>
        <dbReference type="Proteomes" id="UP000254879"/>
    </source>
</evidence>
<comment type="similarity">
    <text evidence="1">Belongs to the aspartate-semialdehyde dehydrogenase family.</text>
</comment>
<evidence type="ECO:0000313" key="3">
    <source>
        <dbReference type="EMBL" id="STY43235.1"/>
    </source>
</evidence>
<name>A0A378MHG7_LISGR</name>